<sequence length="63" mass="6973">MRHFKINNIFLNVFRGAGLLSRPATKGVNSFGNLILFAEGEENFGGAELFSFLAAERRGLQNN</sequence>
<organism evidence="1 2">
    <name type="scientific">Candidatus Nealsonbacteria bacterium CG23_combo_of_CG06-09_8_20_14_all_38_19</name>
    <dbReference type="NCBI Taxonomy" id="1974721"/>
    <lineage>
        <taxon>Bacteria</taxon>
        <taxon>Candidatus Nealsoniibacteriota</taxon>
    </lineage>
</organism>
<evidence type="ECO:0000313" key="2">
    <source>
        <dbReference type="Proteomes" id="UP000230273"/>
    </source>
</evidence>
<accession>A0A2G9YWB5</accession>
<evidence type="ECO:0000313" key="1">
    <source>
        <dbReference type="EMBL" id="PIP23479.1"/>
    </source>
</evidence>
<comment type="caution">
    <text evidence="1">The sequence shown here is derived from an EMBL/GenBank/DDBJ whole genome shotgun (WGS) entry which is preliminary data.</text>
</comment>
<dbReference type="AlphaFoldDB" id="A0A2G9YWB5"/>
<gene>
    <name evidence="1" type="ORF">COX36_03090</name>
</gene>
<name>A0A2G9YWB5_9BACT</name>
<dbReference type="Proteomes" id="UP000230273">
    <property type="component" value="Unassembled WGS sequence"/>
</dbReference>
<dbReference type="EMBL" id="PCRP01000049">
    <property type="protein sequence ID" value="PIP23479.1"/>
    <property type="molecule type" value="Genomic_DNA"/>
</dbReference>
<protein>
    <submittedName>
        <fullName evidence="1">Uncharacterized protein</fullName>
    </submittedName>
</protein>
<proteinExistence type="predicted"/>
<reference evidence="1 2" key="1">
    <citation type="submission" date="2017-09" db="EMBL/GenBank/DDBJ databases">
        <title>Depth-based differentiation of microbial function through sediment-hosted aquifers and enrichment of novel symbionts in the deep terrestrial subsurface.</title>
        <authorList>
            <person name="Probst A.J."/>
            <person name="Ladd B."/>
            <person name="Jarett J.K."/>
            <person name="Geller-Mcgrath D.E."/>
            <person name="Sieber C.M."/>
            <person name="Emerson J.B."/>
            <person name="Anantharaman K."/>
            <person name="Thomas B.C."/>
            <person name="Malmstrom R."/>
            <person name="Stieglmeier M."/>
            <person name="Klingl A."/>
            <person name="Woyke T."/>
            <person name="Ryan C.M."/>
            <person name="Banfield J.F."/>
        </authorList>
    </citation>
    <scope>NUCLEOTIDE SEQUENCE [LARGE SCALE GENOMIC DNA]</scope>
    <source>
        <strain evidence="1">CG23_combo_of_CG06-09_8_20_14_all_38_19</strain>
    </source>
</reference>